<sequence>MSRLLGKGKETLEDKTKRKRRPVSAVFSSAIHRLSSTTSVANKRVCLYFPVASSFESAFKGSRKRLRHG</sequence>
<reference evidence="2 3" key="1">
    <citation type="submission" date="2014-10" db="EMBL/GenBank/DDBJ databases">
        <title>Draft genome of the hookworm Ancylostoma caninum.</title>
        <authorList>
            <person name="Mitreva M."/>
        </authorList>
    </citation>
    <scope>NUCLEOTIDE SEQUENCE [LARGE SCALE GENOMIC DNA]</scope>
    <source>
        <strain evidence="2 3">Baltimore</strain>
    </source>
</reference>
<dbReference type="EMBL" id="JOJR01000070">
    <property type="protein sequence ID" value="RCN46933.1"/>
    <property type="molecule type" value="Genomic_DNA"/>
</dbReference>
<evidence type="ECO:0000313" key="3">
    <source>
        <dbReference type="Proteomes" id="UP000252519"/>
    </source>
</evidence>
<dbReference type="AlphaFoldDB" id="A0A368GRE9"/>
<organism evidence="2 3">
    <name type="scientific">Ancylostoma caninum</name>
    <name type="common">Dog hookworm</name>
    <dbReference type="NCBI Taxonomy" id="29170"/>
    <lineage>
        <taxon>Eukaryota</taxon>
        <taxon>Metazoa</taxon>
        <taxon>Ecdysozoa</taxon>
        <taxon>Nematoda</taxon>
        <taxon>Chromadorea</taxon>
        <taxon>Rhabditida</taxon>
        <taxon>Rhabditina</taxon>
        <taxon>Rhabditomorpha</taxon>
        <taxon>Strongyloidea</taxon>
        <taxon>Ancylostomatidae</taxon>
        <taxon>Ancylostomatinae</taxon>
        <taxon>Ancylostoma</taxon>
    </lineage>
</organism>
<evidence type="ECO:0000313" key="2">
    <source>
        <dbReference type="EMBL" id="RCN46933.1"/>
    </source>
</evidence>
<protein>
    <submittedName>
        <fullName evidence="2">Uncharacterized protein</fullName>
    </submittedName>
</protein>
<dbReference type="OrthoDB" id="10013007at2759"/>
<proteinExistence type="predicted"/>
<gene>
    <name evidence="2" type="ORF">ANCCAN_06973</name>
</gene>
<feature type="compositionally biased region" description="Basic and acidic residues" evidence="1">
    <location>
        <begin position="7"/>
        <end position="16"/>
    </location>
</feature>
<feature type="region of interest" description="Disordered" evidence="1">
    <location>
        <begin position="1"/>
        <end position="20"/>
    </location>
</feature>
<name>A0A368GRE9_ANCCA</name>
<keyword evidence="3" id="KW-1185">Reference proteome</keyword>
<comment type="caution">
    <text evidence="2">The sequence shown here is derived from an EMBL/GenBank/DDBJ whole genome shotgun (WGS) entry which is preliminary data.</text>
</comment>
<accession>A0A368GRE9</accession>
<evidence type="ECO:0000256" key="1">
    <source>
        <dbReference type="SAM" id="MobiDB-lite"/>
    </source>
</evidence>
<dbReference type="Proteomes" id="UP000252519">
    <property type="component" value="Unassembled WGS sequence"/>
</dbReference>